<dbReference type="GO" id="GO:0071555">
    <property type="term" value="P:cell wall organization"/>
    <property type="evidence" value="ECO:0007669"/>
    <property type="project" value="UniProtKB-KW"/>
</dbReference>
<sequence>MGTIVLTGGGTGGHIIPNLALLPQLGRYFSRIVYLAGDGMEARLVPAAGIPFYRTETVKLDRSHLLENFKIPFVMRRAIEEAKSILDTEKPDIVFSKGGYAALPTCYAAKARKIPVVVHESDYSLGLANRLCARFAAAVLTSFPETGGGILTGNPVREELFKGDADLIRRRYGIQLKPVVLIFGGSLGAEAINRVVEEALPRLIRKYFVIHIAGKSAAESVVASDYVRLSFSDEMPHLYAAADYVVCRGGANSLAEATALGKRTLCIPLPKGVSRGDQELNAESYRKRGLIRVLPQPQLSPDSLLDGLEALATQQLKTPPKAESNDAIIRVLLDVLRQSNQRALPRISL</sequence>
<dbReference type="HAMAP" id="MF_00033">
    <property type="entry name" value="MurG"/>
    <property type="match status" value="1"/>
</dbReference>
<dbReference type="GO" id="GO:0005886">
    <property type="term" value="C:plasma membrane"/>
    <property type="evidence" value="ECO:0007669"/>
    <property type="project" value="UniProtKB-SubCell"/>
</dbReference>
<accession>A0A9D1NBC6</accession>
<comment type="function">
    <text evidence="10">Cell wall formation. Catalyzes the transfer of a GlcNAc subunit on undecaprenyl-pyrophosphoryl-MurNAc-pentapeptide (lipid intermediate I) to form undecaprenyl-pyrophosphoryl-MurNAc-(pentapeptide)GlcNAc (lipid intermediate II).</text>
</comment>
<keyword evidence="1 10" id="KW-1003">Cell membrane</keyword>
<dbReference type="InterPro" id="IPR004276">
    <property type="entry name" value="GlycoTrans_28_N"/>
</dbReference>
<comment type="caution">
    <text evidence="13">The sequence shown here is derived from an EMBL/GenBank/DDBJ whole genome shotgun (WGS) entry which is preliminary data.</text>
</comment>
<keyword evidence="5 10" id="KW-0133">Cell shape</keyword>
<evidence type="ECO:0000256" key="9">
    <source>
        <dbReference type="ARBA" id="ARBA00023316"/>
    </source>
</evidence>
<dbReference type="Proteomes" id="UP000886891">
    <property type="component" value="Unassembled WGS sequence"/>
</dbReference>
<proteinExistence type="inferred from homology"/>
<reference evidence="13" key="1">
    <citation type="submission" date="2020-10" db="EMBL/GenBank/DDBJ databases">
        <authorList>
            <person name="Gilroy R."/>
        </authorList>
    </citation>
    <scope>NUCLEOTIDE SEQUENCE</scope>
    <source>
        <strain evidence="13">23406</strain>
    </source>
</reference>
<keyword evidence="6 10" id="KW-0573">Peptidoglycan synthesis</keyword>
<dbReference type="AlphaFoldDB" id="A0A9D1NBC6"/>
<evidence type="ECO:0000256" key="1">
    <source>
        <dbReference type="ARBA" id="ARBA00022475"/>
    </source>
</evidence>
<evidence type="ECO:0000259" key="11">
    <source>
        <dbReference type="Pfam" id="PF03033"/>
    </source>
</evidence>
<feature type="domain" description="Glycosyl transferase family 28 C-terminal" evidence="12">
    <location>
        <begin position="179"/>
        <end position="323"/>
    </location>
</feature>
<dbReference type="InterPro" id="IPR006009">
    <property type="entry name" value="GlcNAc_MurG"/>
</dbReference>
<dbReference type="GO" id="GO:0009252">
    <property type="term" value="P:peptidoglycan biosynthetic process"/>
    <property type="evidence" value="ECO:0007669"/>
    <property type="project" value="UniProtKB-UniRule"/>
</dbReference>
<evidence type="ECO:0000259" key="12">
    <source>
        <dbReference type="Pfam" id="PF04101"/>
    </source>
</evidence>
<dbReference type="EMBL" id="DVOH01000017">
    <property type="protein sequence ID" value="HIU99983.1"/>
    <property type="molecule type" value="Genomic_DNA"/>
</dbReference>
<dbReference type="GO" id="GO:0005975">
    <property type="term" value="P:carbohydrate metabolic process"/>
    <property type="evidence" value="ECO:0007669"/>
    <property type="project" value="InterPro"/>
</dbReference>
<dbReference type="InterPro" id="IPR007235">
    <property type="entry name" value="Glyco_trans_28_C"/>
</dbReference>
<dbReference type="GO" id="GO:0008360">
    <property type="term" value="P:regulation of cell shape"/>
    <property type="evidence" value="ECO:0007669"/>
    <property type="project" value="UniProtKB-KW"/>
</dbReference>
<evidence type="ECO:0000256" key="2">
    <source>
        <dbReference type="ARBA" id="ARBA00022618"/>
    </source>
</evidence>
<dbReference type="EC" id="2.4.1.227" evidence="10"/>
<dbReference type="SUPFAM" id="SSF53756">
    <property type="entry name" value="UDP-Glycosyltransferase/glycogen phosphorylase"/>
    <property type="match status" value="1"/>
</dbReference>
<dbReference type="Pfam" id="PF04101">
    <property type="entry name" value="Glyco_tran_28_C"/>
    <property type="match status" value="1"/>
</dbReference>
<dbReference type="PANTHER" id="PTHR21015:SF27">
    <property type="entry name" value="UDP-N-ACETYLGLUCOSAMINE--N-ACETYLMURAMYL-(PENTAPEPTIDE) PYROPHOSPHORYL-UNDECAPRENOL N-ACETYLGLUCOSAMINE TRANSFERASE"/>
    <property type="match status" value="1"/>
</dbReference>
<comment type="catalytic activity">
    <reaction evidence="10">
        <text>di-trans,octa-cis-undecaprenyl diphospho-N-acetyl-alpha-D-muramoyl-L-alanyl-D-glutamyl-meso-2,6-diaminopimeloyl-D-alanyl-D-alanine + UDP-N-acetyl-alpha-D-glucosamine = di-trans,octa-cis-undecaprenyl diphospho-[N-acetyl-alpha-D-glucosaminyl-(1-&gt;4)]-N-acetyl-alpha-D-muramoyl-L-alanyl-D-glutamyl-meso-2,6-diaminopimeloyl-D-alanyl-D-alanine + UDP + H(+)</text>
        <dbReference type="Rhea" id="RHEA:31227"/>
        <dbReference type="ChEBI" id="CHEBI:15378"/>
        <dbReference type="ChEBI" id="CHEBI:57705"/>
        <dbReference type="ChEBI" id="CHEBI:58223"/>
        <dbReference type="ChEBI" id="CHEBI:61387"/>
        <dbReference type="ChEBI" id="CHEBI:61388"/>
        <dbReference type="EC" id="2.4.1.227"/>
    </reaction>
</comment>
<dbReference type="GO" id="GO:0050511">
    <property type="term" value="F:undecaprenyldiphospho-muramoylpentapeptide beta-N-acetylglucosaminyltransferase activity"/>
    <property type="evidence" value="ECO:0007669"/>
    <property type="project" value="UniProtKB-UniRule"/>
</dbReference>
<evidence type="ECO:0000256" key="10">
    <source>
        <dbReference type="HAMAP-Rule" id="MF_00033"/>
    </source>
</evidence>
<evidence type="ECO:0000256" key="3">
    <source>
        <dbReference type="ARBA" id="ARBA00022676"/>
    </source>
</evidence>
<feature type="binding site" evidence="10">
    <location>
        <position position="157"/>
    </location>
    <ligand>
        <name>UDP-N-acetyl-alpha-D-glucosamine</name>
        <dbReference type="ChEBI" id="CHEBI:57705"/>
    </ligand>
</feature>
<dbReference type="CDD" id="cd03785">
    <property type="entry name" value="GT28_MurG"/>
    <property type="match status" value="1"/>
</dbReference>
<keyword evidence="2 10" id="KW-0132">Cell division</keyword>
<organism evidence="13 14">
    <name type="scientific">Candidatus Stercoripulliclostridium merdipullorum</name>
    <dbReference type="NCBI Taxonomy" id="2840952"/>
    <lineage>
        <taxon>Bacteria</taxon>
        <taxon>Bacillati</taxon>
        <taxon>Bacillota</taxon>
        <taxon>Clostridia</taxon>
        <taxon>Eubacteriales</taxon>
        <taxon>Candidatus Stercoripulliclostridium</taxon>
    </lineage>
</organism>
<comment type="subcellular location">
    <subcellularLocation>
        <location evidence="10">Cell membrane</location>
        <topology evidence="10">Peripheral membrane protein</topology>
        <orientation evidence="10">Cytoplasmic side</orientation>
    </subcellularLocation>
</comment>
<protein>
    <recommendedName>
        <fullName evidence="10">UDP-N-acetylglucosamine--N-acetylmuramyl-(pentapeptide) pyrophosphoryl-undecaprenol N-acetylglucosamine transferase</fullName>
        <ecNumber evidence="10">2.4.1.227</ecNumber>
    </recommendedName>
    <alternativeName>
        <fullName evidence="10">Undecaprenyl-PP-MurNAc-pentapeptide-UDPGlcNAc GlcNAc transferase</fullName>
    </alternativeName>
</protein>
<dbReference type="PANTHER" id="PTHR21015">
    <property type="entry name" value="UDP-N-ACETYLGLUCOSAMINE--N-ACETYLMURAMYL-(PENTAPEPTIDE) PYROPHOSPHORYL-UNDECAPRENOL N-ACETYLGLUCOSAMINE TRANSFERASE 1"/>
    <property type="match status" value="1"/>
</dbReference>
<comment type="similarity">
    <text evidence="10">Belongs to the glycosyltransferase 28 family. MurG subfamily.</text>
</comment>
<keyword evidence="4 10" id="KW-0808">Transferase</keyword>
<keyword evidence="7 10" id="KW-0472">Membrane</keyword>
<evidence type="ECO:0000256" key="7">
    <source>
        <dbReference type="ARBA" id="ARBA00023136"/>
    </source>
</evidence>
<feature type="binding site" evidence="10">
    <location>
        <position position="278"/>
    </location>
    <ligand>
        <name>UDP-N-acetyl-alpha-D-glucosamine</name>
        <dbReference type="ChEBI" id="CHEBI:57705"/>
    </ligand>
</feature>
<keyword evidence="3 10" id="KW-0328">Glycosyltransferase</keyword>
<reference evidence="13" key="2">
    <citation type="journal article" date="2021" name="PeerJ">
        <title>Extensive microbial diversity within the chicken gut microbiome revealed by metagenomics and culture.</title>
        <authorList>
            <person name="Gilroy R."/>
            <person name="Ravi A."/>
            <person name="Getino M."/>
            <person name="Pursley I."/>
            <person name="Horton D.L."/>
            <person name="Alikhan N.F."/>
            <person name="Baker D."/>
            <person name="Gharbi K."/>
            <person name="Hall N."/>
            <person name="Watson M."/>
            <person name="Adriaenssens E.M."/>
            <person name="Foster-Nyarko E."/>
            <person name="Jarju S."/>
            <person name="Secka A."/>
            <person name="Antonio M."/>
            <person name="Oren A."/>
            <person name="Chaudhuri R.R."/>
            <person name="La Ragione R."/>
            <person name="Hildebrand F."/>
            <person name="Pallen M.J."/>
        </authorList>
    </citation>
    <scope>NUCLEOTIDE SEQUENCE</scope>
    <source>
        <strain evidence="13">23406</strain>
    </source>
</reference>
<dbReference type="Pfam" id="PF03033">
    <property type="entry name" value="Glyco_transf_28"/>
    <property type="match status" value="1"/>
</dbReference>
<comment type="caution">
    <text evidence="10">Lacks conserved residue(s) required for the propagation of feature annotation.</text>
</comment>
<evidence type="ECO:0000256" key="5">
    <source>
        <dbReference type="ARBA" id="ARBA00022960"/>
    </source>
</evidence>
<name>A0A9D1NBC6_9FIRM</name>
<feature type="binding site" evidence="10">
    <location>
        <begin position="11"/>
        <end position="13"/>
    </location>
    <ligand>
        <name>UDP-N-acetyl-alpha-D-glucosamine</name>
        <dbReference type="ChEBI" id="CHEBI:57705"/>
    </ligand>
</feature>
<keyword evidence="9 10" id="KW-0961">Cell wall biogenesis/degradation</keyword>
<feature type="domain" description="Glycosyltransferase family 28 N-terminal" evidence="11">
    <location>
        <begin position="4"/>
        <end position="140"/>
    </location>
</feature>
<dbReference type="Gene3D" id="3.40.50.2000">
    <property type="entry name" value="Glycogen Phosphorylase B"/>
    <property type="match status" value="2"/>
</dbReference>
<evidence type="ECO:0000256" key="8">
    <source>
        <dbReference type="ARBA" id="ARBA00023306"/>
    </source>
</evidence>
<gene>
    <name evidence="10" type="primary">murG</name>
    <name evidence="13" type="ORF">IAB14_02575</name>
</gene>
<evidence type="ECO:0000256" key="6">
    <source>
        <dbReference type="ARBA" id="ARBA00022984"/>
    </source>
</evidence>
<evidence type="ECO:0000256" key="4">
    <source>
        <dbReference type="ARBA" id="ARBA00022679"/>
    </source>
</evidence>
<comment type="pathway">
    <text evidence="10">Cell wall biogenesis; peptidoglycan biosynthesis.</text>
</comment>
<evidence type="ECO:0000313" key="13">
    <source>
        <dbReference type="EMBL" id="HIU99983.1"/>
    </source>
</evidence>
<dbReference type="GO" id="GO:0051301">
    <property type="term" value="P:cell division"/>
    <property type="evidence" value="ECO:0007669"/>
    <property type="project" value="UniProtKB-KW"/>
</dbReference>
<keyword evidence="8 10" id="KW-0131">Cell cycle</keyword>
<feature type="binding site" evidence="10">
    <location>
        <position position="186"/>
    </location>
    <ligand>
        <name>UDP-N-acetyl-alpha-D-glucosamine</name>
        <dbReference type="ChEBI" id="CHEBI:57705"/>
    </ligand>
</feature>
<evidence type="ECO:0000313" key="14">
    <source>
        <dbReference type="Proteomes" id="UP000886891"/>
    </source>
</evidence>